<evidence type="ECO:0000259" key="1">
    <source>
        <dbReference type="Pfam" id="PF12728"/>
    </source>
</evidence>
<gene>
    <name evidence="2" type="ORF">M8N44_03485</name>
</gene>
<keyword evidence="2" id="KW-0238">DNA-binding</keyword>
<sequence>MDANITRWVKGGTCGVTEAARILGYSQDTVRRMIEDGELIGWRARRGGRKFLMYRAQVKDVASRAQAQAVQYARDMQQLTLPL</sequence>
<dbReference type="SUPFAM" id="SSF46955">
    <property type="entry name" value="Putative DNA-binding domain"/>
    <property type="match status" value="1"/>
</dbReference>
<reference evidence="2 3" key="1">
    <citation type="submission" date="2022-03" db="EMBL/GenBank/DDBJ databases">
        <title>Taxonomic description of new species and reclassification of some bacterial strains.</title>
        <authorList>
            <person name="Ndongo S."/>
        </authorList>
    </citation>
    <scope>NUCLEOTIDE SEQUENCE [LARGE SCALE GENOMIC DNA]</scope>
    <source>
        <strain evidence="2 3">Marseille-P6666</strain>
    </source>
</reference>
<comment type="caution">
    <text evidence="2">The sequence shown here is derived from an EMBL/GenBank/DDBJ whole genome shotgun (WGS) entry which is preliminary data.</text>
</comment>
<feature type="domain" description="Helix-turn-helix" evidence="1">
    <location>
        <begin position="16"/>
        <end position="55"/>
    </location>
</feature>
<dbReference type="NCBIfam" id="TIGR01764">
    <property type="entry name" value="excise"/>
    <property type="match status" value="1"/>
</dbReference>
<accession>A0ABT0R5H2</accession>
<dbReference type="GO" id="GO:0003677">
    <property type="term" value="F:DNA binding"/>
    <property type="evidence" value="ECO:0007669"/>
    <property type="project" value="UniProtKB-KW"/>
</dbReference>
<proteinExistence type="predicted"/>
<dbReference type="GeneID" id="84022903"/>
<organism evidence="2 3">
    <name type="scientific">Akkermansia massiliensis</name>
    <dbReference type="NCBI Taxonomy" id="2927224"/>
    <lineage>
        <taxon>Bacteria</taxon>
        <taxon>Pseudomonadati</taxon>
        <taxon>Verrucomicrobiota</taxon>
        <taxon>Verrucomicrobiia</taxon>
        <taxon>Verrucomicrobiales</taxon>
        <taxon>Akkermansiaceae</taxon>
        <taxon>Akkermansia</taxon>
    </lineage>
</organism>
<dbReference type="Gene3D" id="1.10.1660.10">
    <property type="match status" value="1"/>
</dbReference>
<name>A0ABT0R5H2_9BACT</name>
<dbReference type="InterPro" id="IPR010093">
    <property type="entry name" value="SinI_DNA-bd"/>
</dbReference>
<evidence type="ECO:0000313" key="2">
    <source>
        <dbReference type="EMBL" id="MCL6656379.1"/>
    </source>
</evidence>
<dbReference type="Pfam" id="PF12728">
    <property type="entry name" value="HTH_17"/>
    <property type="match status" value="1"/>
</dbReference>
<dbReference type="InterPro" id="IPR041657">
    <property type="entry name" value="HTH_17"/>
</dbReference>
<keyword evidence="3" id="KW-1185">Reference proteome</keyword>
<dbReference type="InterPro" id="IPR009061">
    <property type="entry name" value="DNA-bd_dom_put_sf"/>
</dbReference>
<evidence type="ECO:0000313" key="3">
    <source>
        <dbReference type="Proteomes" id="UP001202031"/>
    </source>
</evidence>
<dbReference type="EMBL" id="JAMGSI010000001">
    <property type="protein sequence ID" value="MCL6656379.1"/>
    <property type="molecule type" value="Genomic_DNA"/>
</dbReference>
<dbReference type="RefSeq" id="WP_102734099.1">
    <property type="nucleotide sequence ID" value="NZ_JAMGSI010000001.1"/>
</dbReference>
<dbReference type="Proteomes" id="UP001202031">
    <property type="component" value="Unassembled WGS sequence"/>
</dbReference>
<protein>
    <submittedName>
        <fullName evidence="2">Excisionase family DNA-binding protein</fullName>
    </submittedName>
</protein>